<sequence length="320" mass="34773">MQLTALTLLASAVASVSAAALNAKATDPETFKLVVRDSAFSQFIGRVVTASNSKLQVSLDDNTANAECEGAPPADGVATLVVRYQSLLLYGGENGSSQQILEPNPNDQLTFPKTPLRVKRREKAVTMQPATLTLLAGIVASVMALTPRENIGNTFSLSAWTNHPQLYNMNIDARESRLWLTHSMDDESGQCTGGTSDSSATFFIYDSDLFLYGGGSSFYHSHQQSAIYTDYPDQGNLRYFNNLSNMPGGTSETKGWAISDGDSFLTFNESSFLVCPESNGLYTLEVHFGHLDDESNKACVSMNLWATPEHEPSACQYSQK</sequence>
<protein>
    <submittedName>
        <fullName evidence="2">Uncharacterized protein</fullName>
    </submittedName>
</protein>
<feature type="chain" id="PRO_5043009954" evidence="1">
    <location>
        <begin position="19"/>
        <end position="320"/>
    </location>
</feature>
<comment type="caution">
    <text evidence="2">The sequence shown here is derived from an EMBL/GenBank/DDBJ whole genome shotgun (WGS) entry which is preliminary data.</text>
</comment>
<gene>
    <name evidence="2" type="ORF">C8A04DRAFT_29896</name>
</gene>
<keyword evidence="3" id="KW-1185">Reference proteome</keyword>
<dbReference type="RefSeq" id="XP_062635818.1">
    <property type="nucleotide sequence ID" value="XM_062781172.1"/>
</dbReference>
<dbReference type="EMBL" id="MU853597">
    <property type="protein sequence ID" value="KAK4142447.1"/>
    <property type="molecule type" value="Genomic_DNA"/>
</dbReference>
<name>A0AAN6ZL41_9PEZI</name>
<evidence type="ECO:0000256" key="1">
    <source>
        <dbReference type="SAM" id="SignalP"/>
    </source>
</evidence>
<dbReference type="GeneID" id="87817785"/>
<accession>A0AAN6ZL41</accession>
<reference evidence="2" key="2">
    <citation type="submission" date="2023-05" db="EMBL/GenBank/DDBJ databases">
        <authorList>
            <consortium name="Lawrence Berkeley National Laboratory"/>
            <person name="Steindorff A."/>
            <person name="Hensen N."/>
            <person name="Bonometti L."/>
            <person name="Westerberg I."/>
            <person name="Brannstrom I.O."/>
            <person name="Guillou S."/>
            <person name="Cros-Aarteil S."/>
            <person name="Calhoun S."/>
            <person name="Haridas S."/>
            <person name="Kuo A."/>
            <person name="Mondo S."/>
            <person name="Pangilinan J."/>
            <person name="Riley R."/>
            <person name="Labutti K."/>
            <person name="Andreopoulos B."/>
            <person name="Lipzen A."/>
            <person name="Chen C."/>
            <person name="Yanf M."/>
            <person name="Daum C."/>
            <person name="Ng V."/>
            <person name="Clum A."/>
            <person name="Ohm R."/>
            <person name="Martin F."/>
            <person name="Silar P."/>
            <person name="Natvig D."/>
            <person name="Lalanne C."/>
            <person name="Gautier V."/>
            <person name="Ament-Velasquez S.L."/>
            <person name="Kruys A."/>
            <person name="Hutchinson M.I."/>
            <person name="Powell A.J."/>
            <person name="Barry K."/>
            <person name="Miller A.N."/>
            <person name="Grigoriev I.V."/>
            <person name="Debuchy R."/>
            <person name="Gladieux P."/>
            <person name="Thoren M.H."/>
            <person name="Johannesson H."/>
        </authorList>
    </citation>
    <scope>NUCLEOTIDE SEQUENCE</scope>
    <source>
        <strain evidence="2">CBS 141.50</strain>
    </source>
</reference>
<evidence type="ECO:0000313" key="3">
    <source>
        <dbReference type="Proteomes" id="UP001302676"/>
    </source>
</evidence>
<dbReference type="AlphaFoldDB" id="A0AAN6ZL41"/>
<feature type="signal peptide" evidence="1">
    <location>
        <begin position="1"/>
        <end position="18"/>
    </location>
</feature>
<keyword evidence="1" id="KW-0732">Signal</keyword>
<dbReference type="Proteomes" id="UP001302676">
    <property type="component" value="Unassembled WGS sequence"/>
</dbReference>
<evidence type="ECO:0000313" key="2">
    <source>
        <dbReference type="EMBL" id="KAK4142447.1"/>
    </source>
</evidence>
<organism evidence="2 3">
    <name type="scientific">Dichotomopilus funicola</name>
    <dbReference type="NCBI Taxonomy" id="1934379"/>
    <lineage>
        <taxon>Eukaryota</taxon>
        <taxon>Fungi</taxon>
        <taxon>Dikarya</taxon>
        <taxon>Ascomycota</taxon>
        <taxon>Pezizomycotina</taxon>
        <taxon>Sordariomycetes</taxon>
        <taxon>Sordariomycetidae</taxon>
        <taxon>Sordariales</taxon>
        <taxon>Chaetomiaceae</taxon>
        <taxon>Dichotomopilus</taxon>
    </lineage>
</organism>
<reference evidence="2" key="1">
    <citation type="journal article" date="2023" name="Mol. Phylogenet. Evol.">
        <title>Genome-scale phylogeny and comparative genomics of the fungal order Sordariales.</title>
        <authorList>
            <person name="Hensen N."/>
            <person name="Bonometti L."/>
            <person name="Westerberg I."/>
            <person name="Brannstrom I.O."/>
            <person name="Guillou S."/>
            <person name="Cros-Aarteil S."/>
            <person name="Calhoun S."/>
            <person name="Haridas S."/>
            <person name="Kuo A."/>
            <person name="Mondo S."/>
            <person name="Pangilinan J."/>
            <person name="Riley R."/>
            <person name="LaButti K."/>
            <person name="Andreopoulos B."/>
            <person name="Lipzen A."/>
            <person name="Chen C."/>
            <person name="Yan M."/>
            <person name="Daum C."/>
            <person name="Ng V."/>
            <person name="Clum A."/>
            <person name="Steindorff A."/>
            <person name="Ohm R.A."/>
            <person name="Martin F."/>
            <person name="Silar P."/>
            <person name="Natvig D.O."/>
            <person name="Lalanne C."/>
            <person name="Gautier V."/>
            <person name="Ament-Velasquez S.L."/>
            <person name="Kruys A."/>
            <person name="Hutchinson M.I."/>
            <person name="Powell A.J."/>
            <person name="Barry K."/>
            <person name="Miller A.N."/>
            <person name="Grigoriev I.V."/>
            <person name="Debuchy R."/>
            <person name="Gladieux P."/>
            <person name="Hiltunen Thoren M."/>
            <person name="Johannesson H."/>
        </authorList>
    </citation>
    <scope>NUCLEOTIDE SEQUENCE</scope>
    <source>
        <strain evidence="2">CBS 141.50</strain>
    </source>
</reference>
<proteinExistence type="predicted"/>